<keyword evidence="4" id="KW-1185">Reference proteome</keyword>
<evidence type="ECO:0000313" key="3">
    <source>
        <dbReference type="EMBL" id="KAH0768780.1"/>
    </source>
</evidence>
<name>A0ABQ7VM15_SOLTU</name>
<evidence type="ECO:0000256" key="1">
    <source>
        <dbReference type="PROSITE-ProRule" id="PRU00047"/>
    </source>
</evidence>
<gene>
    <name evidence="3" type="ORF">KY290_012761</name>
</gene>
<accession>A0ABQ7VM15</accession>
<dbReference type="Pfam" id="PF22936">
    <property type="entry name" value="Pol_BBD"/>
    <property type="match status" value="1"/>
</dbReference>
<evidence type="ECO:0000313" key="4">
    <source>
        <dbReference type="Proteomes" id="UP000826656"/>
    </source>
</evidence>
<keyword evidence="1" id="KW-0479">Metal-binding</keyword>
<keyword evidence="1" id="KW-0862">Zinc</keyword>
<dbReference type="PROSITE" id="PS50158">
    <property type="entry name" value="ZF_CCHC"/>
    <property type="match status" value="1"/>
</dbReference>
<dbReference type="InterPro" id="IPR054722">
    <property type="entry name" value="PolX-like_BBD"/>
</dbReference>
<feature type="domain" description="CCHC-type" evidence="2">
    <location>
        <begin position="22"/>
        <end position="36"/>
    </location>
</feature>
<reference evidence="3 4" key="1">
    <citation type="journal article" date="2021" name="bioRxiv">
        <title>Chromosome-scale and haplotype-resolved genome assembly of a tetraploid potato cultivar.</title>
        <authorList>
            <person name="Sun H."/>
            <person name="Jiao W.-B."/>
            <person name="Krause K."/>
            <person name="Campoy J.A."/>
            <person name="Goel M."/>
            <person name="Folz-Donahue K."/>
            <person name="Kukat C."/>
            <person name="Huettel B."/>
            <person name="Schneeberger K."/>
        </authorList>
    </citation>
    <scope>NUCLEOTIDE SEQUENCE [LARGE SCALE GENOMIC DNA]</scope>
    <source>
        <strain evidence="3">SolTubOtavaFocal</strain>
        <tissue evidence="3">Leaves</tissue>
    </source>
</reference>
<sequence length="238" mass="27202">MFVMLVLHNKSGELLKGYKSIKCHRCGELGHVHRYCCVKLSKENVACEDEQYDEPKWEHCFAIEDVEIKDNATFELAPNKSHINYVDLKEEWIVDSACTHHVTGDDSLFSELRQHKGERVIVTADNSTYLVMKEGVVEIDDVKVLVNMKNIEADVLFAAKKKGSLFVMLVREAYVKKTRQIDNAAIWHARLGHLGYQMLQNISSDKLLDGMPPMKIAQQVICLAVWEITPPSFQKLIK</sequence>
<protein>
    <recommendedName>
        <fullName evidence="2">CCHC-type domain-containing protein</fullName>
    </recommendedName>
</protein>
<proteinExistence type="predicted"/>
<keyword evidence="1" id="KW-0863">Zinc-finger</keyword>
<dbReference type="Pfam" id="PF13976">
    <property type="entry name" value="gag_pre-integrs"/>
    <property type="match status" value="1"/>
</dbReference>
<dbReference type="InterPro" id="IPR001878">
    <property type="entry name" value="Znf_CCHC"/>
</dbReference>
<dbReference type="InterPro" id="IPR025724">
    <property type="entry name" value="GAG-pre-integrase_dom"/>
</dbReference>
<organism evidence="3 4">
    <name type="scientific">Solanum tuberosum</name>
    <name type="common">Potato</name>
    <dbReference type="NCBI Taxonomy" id="4113"/>
    <lineage>
        <taxon>Eukaryota</taxon>
        <taxon>Viridiplantae</taxon>
        <taxon>Streptophyta</taxon>
        <taxon>Embryophyta</taxon>
        <taxon>Tracheophyta</taxon>
        <taxon>Spermatophyta</taxon>
        <taxon>Magnoliopsida</taxon>
        <taxon>eudicotyledons</taxon>
        <taxon>Gunneridae</taxon>
        <taxon>Pentapetalae</taxon>
        <taxon>asterids</taxon>
        <taxon>lamiids</taxon>
        <taxon>Solanales</taxon>
        <taxon>Solanaceae</taxon>
        <taxon>Solanoideae</taxon>
        <taxon>Solaneae</taxon>
        <taxon>Solanum</taxon>
    </lineage>
</organism>
<comment type="caution">
    <text evidence="3">The sequence shown here is derived from an EMBL/GenBank/DDBJ whole genome shotgun (WGS) entry which is preliminary data.</text>
</comment>
<dbReference type="Proteomes" id="UP000826656">
    <property type="component" value="Unassembled WGS sequence"/>
</dbReference>
<dbReference type="EMBL" id="JAIVGD010000011">
    <property type="protein sequence ID" value="KAH0768780.1"/>
    <property type="molecule type" value="Genomic_DNA"/>
</dbReference>
<evidence type="ECO:0000259" key="2">
    <source>
        <dbReference type="PROSITE" id="PS50158"/>
    </source>
</evidence>